<name>A0A8S3V806_MYTED</name>
<dbReference type="Proteomes" id="UP000683360">
    <property type="component" value="Unassembled WGS sequence"/>
</dbReference>
<dbReference type="EMBL" id="CAJPWZ010003018">
    <property type="protein sequence ID" value="CAG2249905.1"/>
    <property type="molecule type" value="Genomic_DNA"/>
</dbReference>
<sequence length="170" mass="19350">MQADNGNRCKAFVSAIFSDKTPRSLSRQSSTTATEYLQPNKVSHNDSCSANRSDKRSIQGSKDHQTRVEGFELIKQSTQDKLVEETDPINTKSKNQEEDFTDNLSKSVKQEKEIERIQKTNKILKENIIVHSEAVVLSLKIKNYLNFWEYAKALGTQVLTGSYECPKEFV</sequence>
<feature type="region of interest" description="Disordered" evidence="1">
    <location>
        <begin position="20"/>
        <end position="65"/>
    </location>
</feature>
<accession>A0A8S3V806</accession>
<comment type="caution">
    <text evidence="2">The sequence shown here is derived from an EMBL/GenBank/DDBJ whole genome shotgun (WGS) entry which is preliminary data.</text>
</comment>
<dbReference type="AlphaFoldDB" id="A0A8S3V806"/>
<feature type="compositionally biased region" description="Polar residues" evidence="1">
    <location>
        <begin position="23"/>
        <end position="51"/>
    </location>
</feature>
<evidence type="ECO:0000313" key="3">
    <source>
        <dbReference type="Proteomes" id="UP000683360"/>
    </source>
</evidence>
<gene>
    <name evidence="2" type="ORF">MEDL_61649</name>
</gene>
<evidence type="ECO:0000313" key="2">
    <source>
        <dbReference type="EMBL" id="CAG2249905.1"/>
    </source>
</evidence>
<feature type="compositionally biased region" description="Basic and acidic residues" evidence="1">
    <location>
        <begin position="52"/>
        <end position="65"/>
    </location>
</feature>
<keyword evidence="3" id="KW-1185">Reference proteome</keyword>
<organism evidence="2 3">
    <name type="scientific">Mytilus edulis</name>
    <name type="common">Blue mussel</name>
    <dbReference type="NCBI Taxonomy" id="6550"/>
    <lineage>
        <taxon>Eukaryota</taxon>
        <taxon>Metazoa</taxon>
        <taxon>Spiralia</taxon>
        <taxon>Lophotrochozoa</taxon>
        <taxon>Mollusca</taxon>
        <taxon>Bivalvia</taxon>
        <taxon>Autobranchia</taxon>
        <taxon>Pteriomorphia</taxon>
        <taxon>Mytilida</taxon>
        <taxon>Mytiloidea</taxon>
        <taxon>Mytilidae</taxon>
        <taxon>Mytilinae</taxon>
        <taxon>Mytilus</taxon>
    </lineage>
</organism>
<proteinExistence type="predicted"/>
<evidence type="ECO:0000256" key="1">
    <source>
        <dbReference type="SAM" id="MobiDB-lite"/>
    </source>
</evidence>
<feature type="region of interest" description="Disordered" evidence="1">
    <location>
        <begin position="79"/>
        <end position="104"/>
    </location>
</feature>
<protein>
    <submittedName>
        <fullName evidence="2">Uncharacterized protein</fullName>
    </submittedName>
</protein>
<reference evidence="2" key="1">
    <citation type="submission" date="2021-03" db="EMBL/GenBank/DDBJ databases">
        <authorList>
            <person name="Bekaert M."/>
        </authorList>
    </citation>
    <scope>NUCLEOTIDE SEQUENCE</scope>
</reference>